<accession>A0ACC7LHP2</accession>
<dbReference type="Proteomes" id="UP001595191">
    <property type="component" value="Unassembled WGS sequence"/>
</dbReference>
<name>A0ACC7LHP2_9FLAO</name>
<evidence type="ECO:0000313" key="1">
    <source>
        <dbReference type="EMBL" id="MFH6603015.1"/>
    </source>
</evidence>
<protein>
    <submittedName>
        <fullName evidence="1">Winged helix-turn-helix domain-containing protein</fullName>
    </submittedName>
</protein>
<keyword evidence="2" id="KW-1185">Reference proteome</keyword>
<evidence type="ECO:0000313" key="2">
    <source>
        <dbReference type="Proteomes" id="UP001595191"/>
    </source>
</evidence>
<comment type="caution">
    <text evidence="1">The sequence shown here is derived from an EMBL/GenBank/DDBJ whole genome shotgun (WGS) entry which is preliminary data.</text>
</comment>
<organism evidence="1 2">
    <name type="scientific">Meishania litoralis</name>
    <dbReference type="NCBI Taxonomy" id="3434685"/>
    <lineage>
        <taxon>Bacteria</taxon>
        <taxon>Pseudomonadati</taxon>
        <taxon>Bacteroidota</taxon>
        <taxon>Flavobacteriia</taxon>
        <taxon>Flavobacteriales</taxon>
        <taxon>Flavobacteriaceae</taxon>
        <taxon>Meishania</taxon>
    </lineage>
</organism>
<dbReference type="EMBL" id="JBHFPV010000001">
    <property type="protein sequence ID" value="MFH6603015.1"/>
    <property type="molecule type" value="Genomic_DNA"/>
</dbReference>
<proteinExistence type="predicted"/>
<gene>
    <name evidence="1" type="ORF">ACEZ3G_05965</name>
</gene>
<sequence length="287" mass="33054">MNTLKKYSSIAILVLLSCLWLFWDFQNSVEYTPQNIKVAIREVGHTILLANNDSLSLVFPVEQLGGSKYALTFEKDISLQPDSLVALFKKGFDRANLPKHYIVEVVQCTDGAIAYSYKMRNENEKSIVPCGSRTLPKGCYRIETQFLNQENKVFKMNMLLYITALMIAFIFWDFFKYLKSSKTHRKENAGHPIVLGNYVFFPNQNKLTLRRKEILLSKKEGELLFILASNLNLVVKREDLVKKVWEDNGVVVGRSLDTYISKLRKRLQEDEAIKLTNIHGVGYKLDV</sequence>
<reference evidence="1" key="1">
    <citation type="submission" date="2024-09" db="EMBL/GenBank/DDBJ databases">
        <authorList>
            <person name="Liu J."/>
        </authorList>
    </citation>
    <scope>NUCLEOTIDE SEQUENCE</scope>
    <source>
        <strain evidence="1">NBU2967</strain>
    </source>
</reference>